<evidence type="ECO:0000256" key="1">
    <source>
        <dbReference type="PROSITE-ProRule" id="PRU01379"/>
    </source>
</evidence>
<gene>
    <name evidence="3" type="ORF">AVDCRST_MAG68-417</name>
</gene>
<feature type="domain" description="Peptidase M14" evidence="2">
    <location>
        <begin position="47"/>
        <end position="302"/>
    </location>
</feature>
<dbReference type="EMBL" id="CADCTW010000027">
    <property type="protein sequence ID" value="CAA9300849.1"/>
    <property type="molecule type" value="Genomic_DNA"/>
</dbReference>
<dbReference type="PROSITE" id="PS51257">
    <property type="entry name" value="PROKAR_LIPOPROTEIN"/>
    <property type="match status" value="1"/>
</dbReference>
<comment type="similarity">
    <text evidence="1">Belongs to the peptidase M14 family.</text>
</comment>
<dbReference type="AlphaFoldDB" id="A0A6J4KAW1"/>
<dbReference type="Pfam" id="PF00246">
    <property type="entry name" value="Peptidase_M14"/>
    <property type="match status" value="1"/>
</dbReference>
<evidence type="ECO:0000259" key="2">
    <source>
        <dbReference type="PROSITE" id="PS52035"/>
    </source>
</evidence>
<dbReference type="InterPro" id="IPR000834">
    <property type="entry name" value="Peptidase_M14"/>
</dbReference>
<comment type="caution">
    <text evidence="1">Lacks conserved residue(s) required for the propagation of feature annotation.</text>
</comment>
<proteinExistence type="inferred from homology"/>
<evidence type="ECO:0000313" key="3">
    <source>
        <dbReference type="EMBL" id="CAA9300849.1"/>
    </source>
</evidence>
<dbReference type="Gene3D" id="3.40.630.10">
    <property type="entry name" value="Zn peptidases"/>
    <property type="match status" value="1"/>
</dbReference>
<dbReference type="PROSITE" id="PS52035">
    <property type="entry name" value="PEPTIDASE_M14"/>
    <property type="match status" value="1"/>
</dbReference>
<dbReference type="GO" id="GO:0004181">
    <property type="term" value="F:metallocarboxypeptidase activity"/>
    <property type="evidence" value="ECO:0007669"/>
    <property type="project" value="InterPro"/>
</dbReference>
<dbReference type="GO" id="GO:0008270">
    <property type="term" value="F:zinc ion binding"/>
    <property type="evidence" value="ECO:0007669"/>
    <property type="project" value="InterPro"/>
</dbReference>
<accession>A0A6J4KAW1</accession>
<organism evidence="3">
    <name type="scientific">uncultured Gemmatimonadota bacterium</name>
    <dbReference type="NCBI Taxonomy" id="203437"/>
    <lineage>
        <taxon>Bacteria</taxon>
        <taxon>Pseudomonadati</taxon>
        <taxon>Gemmatimonadota</taxon>
        <taxon>environmental samples</taxon>
    </lineage>
</organism>
<protein>
    <recommendedName>
        <fullName evidence="2">Peptidase M14 domain-containing protein</fullName>
    </recommendedName>
</protein>
<name>A0A6J4KAW1_9BACT</name>
<dbReference type="GO" id="GO:0006508">
    <property type="term" value="P:proteolysis"/>
    <property type="evidence" value="ECO:0007669"/>
    <property type="project" value="InterPro"/>
</dbReference>
<reference evidence="3" key="1">
    <citation type="submission" date="2020-02" db="EMBL/GenBank/DDBJ databases">
        <authorList>
            <person name="Meier V. D."/>
        </authorList>
    </citation>
    <scope>NUCLEOTIDE SEQUENCE</scope>
    <source>
        <strain evidence="3">AVDCRST_MAG68</strain>
    </source>
</reference>
<sequence length="417" mass="45660">MRASGIILLLALSACARPPRAETFRPADTGELTRLHDRYRVPAIARREFTHVELWSALGPVVDAAGGPERDEAGRSAEGRPIYRIRYGSGPTRVLLWSQMHGNESTATMALADVFRFLAEAPDDPRARRLAERLTIEAVPMLNPDGAERFQRRNAMAIDINRDARALSTPEARILRGMQQRFRPDFGFNLHDQDVRARVGSSDRLAAIALLAPPFSPGREDNAVRLRAKRVAAVVRGAAEPLVAGHITRYDDTYNPRAFGDLMQSWGTSTVLIESGGWRDDPEKQHLRRVNFVALLTALDAIATGAYVSADPASYETLPENGRPVNDLLVRGPMVVVPGLEPYRADVMVQFADALAKRGARVAEVGDLADAAARDTVEAAGLFLHAPQPLAVDRPAAFVLRRGRDTASAAVWRMDAN</sequence>
<dbReference type="SUPFAM" id="SSF53187">
    <property type="entry name" value="Zn-dependent exopeptidases"/>
    <property type="match status" value="1"/>
</dbReference>